<dbReference type="PROSITE" id="PS51698">
    <property type="entry name" value="U_BOX"/>
    <property type="match status" value="1"/>
</dbReference>
<keyword evidence="10" id="KW-0539">Nucleus</keyword>
<feature type="domain" description="PPIase cyclophilin-type" evidence="12">
    <location>
        <begin position="305"/>
        <end position="452"/>
    </location>
</feature>
<dbReference type="PANTHER" id="PTHR45625:SF1">
    <property type="entry name" value="RING-TYPE E3 UBIQUITIN-PROTEIN LIGASE PPIL2"/>
    <property type="match status" value="1"/>
</dbReference>
<evidence type="ECO:0000256" key="6">
    <source>
        <dbReference type="ARBA" id="ARBA00022679"/>
    </source>
</evidence>
<dbReference type="Gene3D" id="3.30.40.10">
    <property type="entry name" value="Zinc/RING finger domain, C3HC4 (zinc finger)"/>
    <property type="match status" value="1"/>
</dbReference>
<dbReference type="SUPFAM" id="SSF57850">
    <property type="entry name" value="RING/U-box"/>
    <property type="match status" value="1"/>
</dbReference>
<keyword evidence="7" id="KW-0833">Ubl conjugation pathway</keyword>
<evidence type="ECO:0000313" key="14">
    <source>
        <dbReference type="EMBL" id="ORZ07114.1"/>
    </source>
</evidence>
<dbReference type="Gene3D" id="2.40.100.10">
    <property type="entry name" value="Cyclophilin-like"/>
    <property type="match status" value="1"/>
</dbReference>
<evidence type="ECO:0000256" key="8">
    <source>
        <dbReference type="ARBA" id="ARBA00023110"/>
    </source>
</evidence>
<organism evidence="14 15">
    <name type="scientific">Absidia repens</name>
    <dbReference type="NCBI Taxonomy" id="90262"/>
    <lineage>
        <taxon>Eukaryota</taxon>
        <taxon>Fungi</taxon>
        <taxon>Fungi incertae sedis</taxon>
        <taxon>Mucoromycota</taxon>
        <taxon>Mucoromycotina</taxon>
        <taxon>Mucoromycetes</taxon>
        <taxon>Mucorales</taxon>
        <taxon>Cunninghamellaceae</taxon>
        <taxon>Absidia</taxon>
    </lineage>
</organism>
<dbReference type="EMBL" id="MCGE01000036">
    <property type="protein sequence ID" value="ORZ07114.1"/>
    <property type="molecule type" value="Genomic_DNA"/>
</dbReference>
<feature type="compositionally biased region" description="Low complexity" evidence="11">
    <location>
        <begin position="542"/>
        <end position="560"/>
    </location>
</feature>
<dbReference type="PROSITE" id="PS50072">
    <property type="entry name" value="CSA_PPIASE_2"/>
    <property type="match status" value="1"/>
</dbReference>
<proteinExistence type="inferred from homology"/>
<dbReference type="InterPro" id="IPR002130">
    <property type="entry name" value="Cyclophilin-type_PPIase_dom"/>
</dbReference>
<evidence type="ECO:0000256" key="7">
    <source>
        <dbReference type="ARBA" id="ARBA00022786"/>
    </source>
</evidence>
<evidence type="ECO:0000256" key="9">
    <source>
        <dbReference type="ARBA" id="ARBA00023235"/>
    </source>
</evidence>
<keyword evidence="9" id="KW-0413">Isomerase</keyword>
<dbReference type="GO" id="GO:0003755">
    <property type="term" value="F:peptidyl-prolyl cis-trans isomerase activity"/>
    <property type="evidence" value="ECO:0007669"/>
    <property type="project" value="UniProtKB-KW"/>
</dbReference>
<dbReference type="SUPFAM" id="SSF50891">
    <property type="entry name" value="Cyclophilin-like"/>
    <property type="match status" value="1"/>
</dbReference>
<dbReference type="PRINTS" id="PR00153">
    <property type="entry name" value="CSAPPISMRASE"/>
</dbReference>
<dbReference type="InterPro" id="IPR026951">
    <property type="entry name" value="PPIL2_U-box_dom"/>
</dbReference>
<comment type="function">
    <text evidence="3">May catalyze the cis-trans isomerization of proline imidic peptide bonds in oligopeptides thereby assisting the folding of proteins. May also function as a chaperone, playing a role in intracellular transport of proteins. May also have a protein ubiquitin ligase activity acting as an E3 ubiquitin protein ligase or as a ubiquitin-ubiquitin ligase promoting elongation of ubiquitin chains on proteins.</text>
</comment>
<feature type="domain" description="U-box" evidence="13">
    <location>
        <begin position="38"/>
        <end position="111"/>
    </location>
</feature>
<evidence type="ECO:0000256" key="2">
    <source>
        <dbReference type="ARBA" id="ARBA00000971"/>
    </source>
</evidence>
<keyword evidence="6" id="KW-0808">Transferase</keyword>
<name>A0A1X2I152_9FUNG</name>
<evidence type="ECO:0000256" key="11">
    <source>
        <dbReference type="SAM" id="MobiDB-lite"/>
    </source>
</evidence>
<dbReference type="GO" id="GO:0000209">
    <property type="term" value="P:protein polyubiquitination"/>
    <property type="evidence" value="ECO:0007669"/>
    <property type="project" value="TreeGrafter"/>
</dbReference>
<dbReference type="PROSITE" id="PS00170">
    <property type="entry name" value="CSA_PPIASE_1"/>
    <property type="match status" value="1"/>
</dbReference>
<dbReference type="PANTHER" id="PTHR45625">
    <property type="entry name" value="PEPTIDYL-PROLYL CIS-TRANS ISOMERASE-RELATED"/>
    <property type="match status" value="1"/>
</dbReference>
<evidence type="ECO:0000259" key="12">
    <source>
        <dbReference type="PROSITE" id="PS50072"/>
    </source>
</evidence>
<dbReference type="GO" id="GO:0061630">
    <property type="term" value="F:ubiquitin protein ligase activity"/>
    <property type="evidence" value="ECO:0007669"/>
    <property type="project" value="UniProtKB-EC"/>
</dbReference>
<comment type="catalytic activity">
    <reaction evidence="2">
        <text>[protein]-peptidylproline (omega=180) = [protein]-peptidylproline (omega=0)</text>
        <dbReference type="Rhea" id="RHEA:16237"/>
        <dbReference type="Rhea" id="RHEA-COMP:10747"/>
        <dbReference type="Rhea" id="RHEA-COMP:10748"/>
        <dbReference type="ChEBI" id="CHEBI:83833"/>
        <dbReference type="ChEBI" id="CHEBI:83834"/>
        <dbReference type="EC" id="5.2.1.8"/>
    </reaction>
</comment>
<gene>
    <name evidence="14" type="ORF">BCR42DRAFT_360652</name>
</gene>
<feature type="compositionally biased region" description="Low complexity" evidence="11">
    <location>
        <begin position="499"/>
        <end position="510"/>
    </location>
</feature>
<dbReference type="GO" id="GO:0006457">
    <property type="term" value="P:protein folding"/>
    <property type="evidence" value="ECO:0007669"/>
    <property type="project" value="InterPro"/>
</dbReference>
<evidence type="ECO:0000256" key="5">
    <source>
        <dbReference type="ARBA" id="ARBA00007930"/>
    </source>
</evidence>
<comment type="subcellular location">
    <subcellularLocation>
        <location evidence="4">Nucleus</location>
    </subcellularLocation>
</comment>
<evidence type="ECO:0000256" key="3">
    <source>
        <dbReference type="ARBA" id="ARBA00003697"/>
    </source>
</evidence>
<dbReference type="InterPro" id="IPR003613">
    <property type="entry name" value="Ubox_domain"/>
</dbReference>
<evidence type="ECO:0000256" key="1">
    <source>
        <dbReference type="ARBA" id="ARBA00000900"/>
    </source>
</evidence>
<sequence>MGKWTDKLYITHSEWSGQVGQHSASSGASGKKASGEFRRLPFYCCSLSLQPFDHPVCTPEGIVFDLVHIIPYIKKYGTNPVTGKPLHTKELITLKFHKNDKGEFYCPVTFKTFSDHTAIAAIKTTGNVYAYDTIERLNIKAKYWKDLITDEPFTRKDVIMIQDPHNLENRDMSNFHYLNNDLKVVNAAEEAAKRQPINNINVKGMGGTAGRIYAELSKKEKETSNSSSSNNNNKEAIKDAPNVSYHQPIKKSTPYNAAHFSTGAVAQSFTSTAVERVTVNEKALINEDEYMYKKIKSKAYVRIATNLGNLNIELYCDKAPRTCYNFIMLAKTGYYDNVIFHRSIKNFMIQGGDPTGTGKGGQSYFGQEFPDEIKHTLSHDDRGILSMANHGKDTNGSQFFITYRPCTHLDRQHTIFGRVVGGMDVLNKMESIAVDKKTDRPERDIKMTGVDVLVDPYQVYKDRLNSKLTKEANAAAIQAEKERKEAKINSMGWFGPNVTKSQGAKTSATAAGGGGGVGKYLSIDSNATSNKRKDNIDRTTLDETATTTSTSITSSSSSSSKRIKTQPKGYGNFDNF</sequence>
<feature type="compositionally biased region" description="Low complexity" evidence="11">
    <location>
        <begin position="224"/>
        <end position="234"/>
    </location>
</feature>
<evidence type="ECO:0000256" key="10">
    <source>
        <dbReference type="ARBA" id="ARBA00023242"/>
    </source>
</evidence>
<dbReference type="InterPro" id="IPR044666">
    <property type="entry name" value="Cyclophilin_A-like"/>
</dbReference>
<feature type="region of interest" description="Disordered" evidence="11">
    <location>
        <begin position="218"/>
        <end position="243"/>
    </location>
</feature>
<dbReference type="Proteomes" id="UP000193560">
    <property type="component" value="Unassembled WGS sequence"/>
</dbReference>
<reference evidence="14 15" key="1">
    <citation type="submission" date="2016-07" db="EMBL/GenBank/DDBJ databases">
        <title>Pervasive Adenine N6-methylation of Active Genes in Fungi.</title>
        <authorList>
            <consortium name="DOE Joint Genome Institute"/>
            <person name="Mondo S.J."/>
            <person name="Dannebaum R.O."/>
            <person name="Kuo R.C."/>
            <person name="Labutti K."/>
            <person name="Haridas S."/>
            <person name="Kuo A."/>
            <person name="Salamov A."/>
            <person name="Ahrendt S.R."/>
            <person name="Lipzen A."/>
            <person name="Sullivan W."/>
            <person name="Andreopoulos W.B."/>
            <person name="Clum A."/>
            <person name="Lindquist E."/>
            <person name="Daum C."/>
            <person name="Ramamoorthy G.K."/>
            <person name="Gryganskyi A."/>
            <person name="Culley D."/>
            <person name="Magnuson J.K."/>
            <person name="James T.Y."/>
            <person name="O'Malley M.A."/>
            <person name="Stajich J.E."/>
            <person name="Spatafora J.W."/>
            <person name="Visel A."/>
            <person name="Grigoriev I.V."/>
        </authorList>
    </citation>
    <scope>NUCLEOTIDE SEQUENCE [LARGE SCALE GENOMIC DNA]</scope>
    <source>
        <strain evidence="14 15">NRRL 1336</strain>
    </source>
</reference>
<accession>A0A1X2I152</accession>
<dbReference type="AlphaFoldDB" id="A0A1X2I152"/>
<dbReference type="InterPro" id="IPR020892">
    <property type="entry name" value="Cyclophilin-type_PPIase_CS"/>
</dbReference>
<dbReference type="FunFam" id="2.40.100.10:FF:000014">
    <property type="entry name" value="Peptidyl-prolyl cis-trans isomerase cyp65"/>
    <property type="match status" value="1"/>
</dbReference>
<evidence type="ECO:0008006" key="16">
    <source>
        <dbReference type="Google" id="ProtNLM"/>
    </source>
</evidence>
<comment type="catalytic activity">
    <reaction evidence="1">
        <text>S-ubiquitinyl-[E2 ubiquitin-conjugating enzyme]-L-cysteine + [acceptor protein]-L-lysine = [E2 ubiquitin-conjugating enzyme]-L-cysteine + N(6)-ubiquitinyl-[acceptor protein]-L-lysine.</text>
        <dbReference type="EC" id="2.3.2.27"/>
    </reaction>
</comment>
<comment type="similarity">
    <text evidence="5">Belongs to the cyclophilin-type PPIase family. PPIL2 subfamily.</text>
</comment>
<dbReference type="Pfam" id="PF00160">
    <property type="entry name" value="Pro_isomerase"/>
    <property type="match status" value="1"/>
</dbReference>
<dbReference type="CDD" id="cd01923">
    <property type="entry name" value="cyclophilin_RING"/>
    <property type="match status" value="1"/>
</dbReference>
<comment type="caution">
    <text evidence="14">The sequence shown here is derived from an EMBL/GenBank/DDBJ whole genome shotgun (WGS) entry which is preliminary data.</text>
</comment>
<evidence type="ECO:0000313" key="15">
    <source>
        <dbReference type="Proteomes" id="UP000193560"/>
    </source>
</evidence>
<feature type="region of interest" description="Disordered" evidence="11">
    <location>
        <begin position="527"/>
        <end position="576"/>
    </location>
</feature>
<dbReference type="CDD" id="cd16663">
    <property type="entry name" value="RING-Ubox_PPIL2"/>
    <property type="match status" value="1"/>
</dbReference>
<dbReference type="GO" id="GO:0071013">
    <property type="term" value="C:catalytic step 2 spliceosome"/>
    <property type="evidence" value="ECO:0007669"/>
    <property type="project" value="TreeGrafter"/>
</dbReference>
<keyword evidence="15" id="KW-1185">Reference proteome</keyword>
<keyword evidence="8" id="KW-0697">Rotamase</keyword>
<dbReference type="InterPro" id="IPR013083">
    <property type="entry name" value="Znf_RING/FYVE/PHD"/>
</dbReference>
<feature type="region of interest" description="Disordered" evidence="11">
    <location>
        <begin position="488"/>
        <end position="511"/>
    </location>
</feature>
<dbReference type="STRING" id="90262.A0A1X2I152"/>
<evidence type="ECO:0000256" key="4">
    <source>
        <dbReference type="ARBA" id="ARBA00004123"/>
    </source>
</evidence>
<dbReference type="OrthoDB" id="407558at2759"/>
<dbReference type="SMART" id="SM00504">
    <property type="entry name" value="Ubox"/>
    <property type="match status" value="1"/>
</dbReference>
<protein>
    <recommendedName>
        <fullName evidence="16">Peptidylprolyl isomerase</fullName>
    </recommendedName>
</protein>
<evidence type="ECO:0000259" key="13">
    <source>
        <dbReference type="PROSITE" id="PS51698"/>
    </source>
</evidence>
<dbReference type="FunFam" id="3.30.40.10:FF:000079">
    <property type="entry name" value="Peptidyl-prolyl cis-trans isomerase 2"/>
    <property type="match status" value="1"/>
</dbReference>
<feature type="compositionally biased region" description="Basic and acidic residues" evidence="11">
    <location>
        <begin position="531"/>
        <end position="541"/>
    </location>
</feature>
<dbReference type="InterPro" id="IPR029000">
    <property type="entry name" value="Cyclophilin-like_dom_sf"/>
</dbReference>